<protein>
    <submittedName>
        <fullName evidence="1">Uncharacterized protein</fullName>
    </submittedName>
</protein>
<gene>
    <name evidence="1" type="ORF">S12H4_24566</name>
</gene>
<proteinExistence type="predicted"/>
<accession>X1SV59</accession>
<comment type="caution">
    <text evidence="1">The sequence shown here is derived from an EMBL/GenBank/DDBJ whole genome shotgun (WGS) entry which is preliminary data.</text>
</comment>
<evidence type="ECO:0000313" key="1">
    <source>
        <dbReference type="EMBL" id="GAI79240.1"/>
    </source>
</evidence>
<name>X1SV59_9ZZZZ</name>
<dbReference type="EMBL" id="BARW01013375">
    <property type="protein sequence ID" value="GAI79240.1"/>
    <property type="molecule type" value="Genomic_DNA"/>
</dbReference>
<dbReference type="AlphaFoldDB" id="X1SV59"/>
<reference evidence="1" key="1">
    <citation type="journal article" date="2014" name="Front. Microbiol.">
        <title>High frequency of phylogenetically diverse reductive dehalogenase-homologous genes in deep subseafloor sedimentary metagenomes.</title>
        <authorList>
            <person name="Kawai M."/>
            <person name="Futagami T."/>
            <person name="Toyoda A."/>
            <person name="Takaki Y."/>
            <person name="Nishi S."/>
            <person name="Hori S."/>
            <person name="Arai W."/>
            <person name="Tsubouchi T."/>
            <person name="Morono Y."/>
            <person name="Uchiyama I."/>
            <person name="Ito T."/>
            <person name="Fujiyama A."/>
            <person name="Inagaki F."/>
            <person name="Takami H."/>
        </authorList>
    </citation>
    <scope>NUCLEOTIDE SEQUENCE</scope>
    <source>
        <strain evidence="1">Expedition CK06-06</strain>
    </source>
</reference>
<sequence>MFIYNIFPQFRTLAGGERLSLKILEEVAKAGHRVEVVTLSMEKSCCSILPTNIKLIEISSWMNRIKNHYIK</sequence>
<feature type="non-terminal residue" evidence="1">
    <location>
        <position position="71"/>
    </location>
</feature>
<organism evidence="1">
    <name type="scientific">marine sediment metagenome</name>
    <dbReference type="NCBI Taxonomy" id="412755"/>
    <lineage>
        <taxon>unclassified sequences</taxon>
        <taxon>metagenomes</taxon>
        <taxon>ecological metagenomes</taxon>
    </lineage>
</organism>